<dbReference type="VEuPathDB" id="VectorBase:HLOH_048172"/>
<dbReference type="Proteomes" id="UP000821853">
    <property type="component" value="Chromosome 1"/>
</dbReference>
<feature type="compositionally biased region" description="Basic and acidic residues" evidence="1">
    <location>
        <begin position="270"/>
        <end position="279"/>
    </location>
</feature>
<feature type="domain" description="CSD" evidence="2">
    <location>
        <begin position="45"/>
        <end position="114"/>
    </location>
</feature>
<name>A0A9J6FCD3_HAELO</name>
<dbReference type="SUPFAM" id="SSF50249">
    <property type="entry name" value="Nucleic acid-binding proteins"/>
    <property type="match status" value="1"/>
</dbReference>
<keyword evidence="4" id="KW-1185">Reference proteome</keyword>
<feature type="compositionally biased region" description="Basic residues" evidence="1">
    <location>
        <begin position="287"/>
        <end position="297"/>
    </location>
</feature>
<dbReference type="OrthoDB" id="6430255at2759"/>
<feature type="compositionally biased region" description="Basic and acidic residues" evidence="1">
    <location>
        <begin position="153"/>
        <end position="164"/>
    </location>
</feature>
<dbReference type="Gene3D" id="2.40.50.140">
    <property type="entry name" value="Nucleic acid-binding proteins"/>
    <property type="match status" value="1"/>
</dbReference>
<dbReference type="GO" id="GO:0003676">
    <property type="term" value="F:nucleic acid binding"/>
    <property type="evidence" value="ECO:0007669"/>
    <property type="project" value="InterPro"/>
</dbReference>
<feature type="compositionally biased region" description="Low complexity" evidence="1">
    <location>
        <begin position="399"/>
        <end position="411"/>
    </location>
</feature>
<dbReference type="InterPro" id="IPR012340">
    <property type="entry name" value="NA-bd_OB-fold"/>
</dbReference>
<dbReference type="FunFam" id="2.40.50.140:FF:000274">
    <property type="entry name" value="Mitochondrial RNA binding protein"/>
    <property type="match status" value="1"/>
</dbReference>
<protein>
    <recommendedName>
        <fullName evidence="2">CSD domain-containing protein</fullName>
    </recommendedName>
</protein>
<dbReference type="InterPro" id="IPR002059">
    <property type="entry name" value="CSP_DNA-bd"/>
</dbReference>
<evidence type="ECO:0000259" key="2">
    <source>
        <dbReference type="PROSITE" id="PS51857"/>
    </source>
</evidence>
<accession>A0A9J6FCD3</accession>
<feature type="compositionally biased region" description="Polar residues" evidence="1">
    <location>
        <begin position="422"/>
        <end position="431"/>
    </location>
</feature>
<dbReference type="PANTHER" id="PTHR11544">
    <property type="entry name" value="COLD SHOCK DOMAIN CONTAINING PROTEINS"/>
    <property type="match status" value="1"/>
</dbReference>
<dbReference type="PROSITE" id="PS00352">
    <property type="entry name" value="CSD_1"/>
    <property type="match status" value="1"/>
</dbReference>
<gene>
    <name evidence="3" type="ORF">HPB48_009666</name>
</gene>
<organism evidence="3 4">
    <name type="scientific">Haemaphysalis longicornis</name>
    <name type="common">Bush tick</name>
    <dbReference type="NCBI Taxonomy" id="44386"/>
    <lineage>
        <taxon>Eukaryota</taxon>
        <taxon>Metazoa</taxon>
        <taxon>Ecdysozoa</taxon>
        <taxon>Arthropoda</taxon>
        <taxon>Chelicerata</taxon>
        <taxon>Arachnida</taxon>
        <taxon>Acari</taxon>
        <taxon>Parasitiformes</taxon>
        <taxon>Ixodida</taxon>
        <taxon>Ixodoidea</taxon>
        <taxon>Ixodidae</taxon>
        <taxon>Haemaphysalinae</taxon>
        <taxon>Haemaphysalis</taxon>
    </lineage>
</organism>
<dbReference type="PRINTS" id="PR00050">
    <property type="entry name" value="COLDSHOCK"/>
</dbReference>
<evidence type="ECO:0000313" key="4">
    <source>
        <dbReference type="Proteomes" id="UP000821853"/>
    </source>
</evidence>
<feature type="region of interest" description="Disordered" evidence="1">
    <location>
        <begin position="142"/>
        <end position="431"/>
    </location>
</feature>
<dbReference type="AlphaFoldDB" id="A0A9J6FCD3"/>
<evidence type="ECO:0000313" key="3">
    <source>
        <dbReference type="EMBL" id="KAH9360471.1"/>
    </source>
</evidence>
<sequence>MPKSRVAAAHLGHARSSRIVLVWCATRTSLMGDTEKPKKSVVAQRVQGTVRWFNVKNGYGFINRHDNNQDVFVHHSAIKRNNPRKLLRSVGDGEAVEFDVVVGQKGLEAANVTGPTGAPVKGSPYAAEKCSFYPFWFSHRRERRQRSNAQGRGEPREAAGDHRRPPPRLPKRLQAQRWTAPLTTGRRYPPGYDSWHMRQVPRGAVKPPAAAREERQSVRAEAQGIKNTGELPRKPPPKPFYSRYGGRQRRQGRDEPEVAGAVGGGGPGGGRKDCQRDTADTGPGKKPPQRYKRRYFRRQLGGGRGEVEGSRSKQVACAAGGCKEDDQRSTASDESWLRSPRRRRRHRSASAETSSTDLDQFIWESSDAESVGSLGGTTRKLAGVTKNKHGPPPPPPPQQQQQQQPKQQQQQQRKENPRRSRNPSAETEPQP</sequence>
<dbReference type="Pfam" id="PF00313">
    <property type="entry name" value="CSD"/>
    <property type="match status" value="1"/>
</dbReference>
<dbReference type="InterPro" id="IPR019844">
    <property type="entry name" value="CSD_CS"/>
</dbReference>
<dbReference type="SMART" id="SM00357">
    <property type="entry name" value="CSP"/>
    <property type="match status" value="1"/>
</dbReference>
<comment type="caution">
    <text evidence="3">The sequence shown here is derived from an EMBL/GenBank/DDBJ whole genome shotgun (WGS) entry which is preliminary data.</text>
</comment>
<dbReference type="InterPro" id="IPR050181">
    <property type="entry name" value="Cold_shock_domain"/>
</dbReference>
<evidence type="ECO:0000256" key="1">
    <source>
        <dbReference type="SAM" id="MobiDB-lite"/>
    </source>
</evidence>
<reference evidence="3 4" key="1">
    <citation type="journal article" date="2020" name="Cell">
        <title>Large-Scale Comparative Analyses of Tick Genomes Elucidate Their Genetic Diversity and Vector Capacities.</title>
        <authorList>
            <consortium name="Tick Genome and Microbiome Consortium (TIGMIC)"/>
            <person name="Jia N."/>
            <person name="Wang J."/>
            <person name="Shi W."/>
            <person name="Du L."/>
            <person name="Sun Y."/>
            <person name="Zhan W."/>
            <person name="Jiang J.F."/>
            <person name="Wang Q."/>
            <person name="Zhang B."/>
            <person name="Ji P."/>
            <person name="Bell-Sakyi L."/>
            <person name="Cui X.M."/>
            <person name="Yuan T.T."/>
            <person name="Jiang B.G."/>
            <person name="Yang W.F."/>
            <person name="Lam T.T."/>
            <person name="Chang Q.C."/>
            <person name="Ding S.J."/>
            <person name="Wang X.J."/>
            <person name="Zhu J.G."/>
            <person name="Ruan X.D."/>
            <person name="Zhao L."/>
            <person name="Wei J.T."/>
            <person name="Ye R.Z."/>
            <person name="Que T.C."/>
            <person name="Du C.H."/>
            <person name="Zhou Y.H."/>
            <person name="Cheng J.X."/>
            <person name="Dai P.F."/>
            <person name="Guo W.B."/>
            <person name="Han X.H."/>
            <person name="Huang E.J."/>
            <person name="Li L.F."/>
            <person name="Wei W."/>
            <person name="Gao Y.C."/>
            <person name="Liu J.Z."/>
            <person name="Shao H.Z."/>
            <person name="Wang X."/>
            <person name="Wang C.C."/>
            <person name="Yang T.C."/>
            <person name="Huo Q.B."/>
            <person name="Li W."/>
            <person name="Chen H.Y."/>
            <person name="Chen S.E."/>
            <person name="Zhou L.G."/>
            <person name="Ni X.B."/>
            <person name="Tian J.H."/>
            <person name="Sheng Y."/>
            <person name="Liu T."/>
            <person name="Pan Y.S."/>
            <person name="Xia L.Y."/>
            <person name="Li J."/>
            <person name="Zhao F."/>
            <person name="Cao W.C."/>
        </authorList>
    </citation>
    <scope>NUCLEOTIDE SEQUENCE [LARGE SCALE GENOMIC DNA]</scope>
    <source>
        <strain evidence="3">HaeL-2018</strain>
    </source>
</reference>
<proteinExistence type="predicted"/>
<dbReference type="CDD" id="cd04458">
    <property type="entry name" value="CSP_CDS"/>
    <property type="match status" value="1"/>
</dbReference>
<dbReference type="EMBL" id="JABSTR010000001">
    <property type="protein sequence ID" value="KAH9360471.1"/>
    <property type="molecule type" value="Genomic_DNA"/>
</dbReference>
<feature type="compositionally biased region" description="Basic residues" evidence="1">
    <location>
        <begin position="339"/>
        <end position="348"/>
    </location>
</feature>
<dbReference type="PROSITE" id="PS51857">
    <property type="entry name" value="CSD_2"/>
    <property type="match status" value="1"/>
</dbReference>
<dbReference type="InterPro" id="IPR011129">
    <property type="entry name" value="CSD"/>
</dbReference>